<evidence type="ECO:0000256" key="12">
    <source>
        <dbReference type="ARBA" id="ARBA00022801"/>
    </source>
</evidence>
<feature type="domain" description="RNase H type-2" evidence="17">
    <location>
        <begin position="2"/>
        <end position="212"/>
    </location>
</feature>
<dbReference type="HAMAP" id="MF_00052_A">
    <property type="entry name" value="RNase_HII_A"/>
    <property type="match status" value="1"/>
</dbReference>
<evidence type="ECO:0000256" key="9">
    <source>
        <dbReference type="ARBA" id="ARBA00022722"/>
    </source>
</evidence>
<dbReference type="PATRIC" id="fig|1838285.3.peg.604"/>
<dbReference type="GO" id="GO:0006298">
    <property type="term" value="P:mismatch repair"/>
    <property type="evidence" value="ECO:0007669"/>
    <property type="project" value="TreeGrafter"/>
</dbReference>
<evidence type="ECO:0000256" key="1">
    <source>
        <dbReference type="ARBA" id="ARBA00000077"/>
    </source>
</evidence>
<gene>
    <name evidence="14" type="primary">rnhB</name>
    <name evidence="18" type="ORF">SCAL_000595</name>
</gene>
<evidence type="ECO:0000256" key="14">
    <source>
        <dbReference type="HAMAP-Rule" id="MF_00052"/>
    </source>
</evidence>
<evidence type="ECO:0000313" key="19">
    <source>
        <dbReference type="Proteomes" id="UP000186940"/>
    </source>
</evidence>
<dbReference type="PROSITE" id="PS51975">
    <property type="entry name" value="RNASE_H_2"/>
    <property type="match status" value="1"/>
</dbReference>
<dbReference type="EC" id="3.1.26.4" evidence="6 14"/>
<evidence type="ECO:0000256" key="7">
    <source>
        <dbReference type="ARBA" id="ARBA00019179"/>
    </source>
</evidence>
<dbReference type="PANTHER" id="PTHR10954:SF23">
    <property type="entry name" value="RIBONUCLEASE"/>
    <property type="match status" value="1"/>
</dbReference>
<evidence type="ECO:0000313" key="18">
    <source>
        <dbReference type="EMBL" id="OFV67955.1"/>
    </source>
</evidence>
<comment type="caution">
    <text evidence="18">The sequence shown here is derived from an EMBL/GenBank/DDBJ whole genome shotgun (WGS) entry which is preliminary data.</text>
</comment>
<evidence type="ECO:0000256" key="16">
    <source>
        <dbReference type="RuleBase" id="RU003515"/>
    </source>
</evidence>
<comment type="cofactor">
    <cofactor evidence="14 15">
        <name>Mn(2+)</name>
        <dbReference type="ChEBI" id="CHEBI:29035"/>
    </cofactor>
    <cofactor evidence="14 15">
        <name>Mg(2+)</name>
        <dbReference type="ChEBI" id="CHEBI:18420"/>
    </cofactor>
    <text evidence="14 15">Manganese or magnesium. Binds 1 divalent metal ion per monomer in the absence of substrate. May bind a second metal ion after substrate binding.</text>
</comment>
<dbReference type="InterPro" id="IPR004649">
    <property type="entry name" value="RNase_H2_suA"/>
</dbReference>
<comment type="subcellular location">
    <subcellularLocation>
        <location evidence="4 14">Cytoplasm</location>
    </subcellularLocation>
</comment>
<evidence type="ECO:0000256" key="6">
    <source>
        <dbReference type="ARBA" id="ARBA00012180"/>
    </source>
</evidence>
<dbReference type="GO" id="GO:0005737">
    <property type="term" value="C:cytoplasm"/>
    <property type="evidence" value="ECO:0007669"/>
    <property type="project" value="UniProtKB-SubCell"/>
</dbReference>
<keyword evidence="12 14" id="KW-0378">Hydrolase</keyword>
<accession>A0A1F2PA78</accession>
<dbReference type="Gene3D" id="3.30.420.10">
    <property type="entry name" value="Ribonuclease H-like superfamily/Ribonuclease H"/>
    <property type="match status" value="1"/>
</dbReference>
<evidence type="ECO:0000259" key="17">
    <source>
        <dbReference type="PROSITE" id="PS51975"/>
    </source>
</evidence>
<evidence type="ECO:0000256" key="13">
    <source>
        <dbReference type="ARBA" id="ARBA00023211"/>
    </source>
</evidence>
<keyword evidence="10 14" id="KW-0479">Metal-binding</keyword>
<feature type="binding site" evidence="14 15">
    <location>
        <position position="8"/>
    </location>
    <ligand>
        <name>a divalent metal cation</name>
        <dbReference type="ChEBI" id="CHEBI:60240"/>
    </ligand>
</feature>
<comment type="function">
    <text evidence="3 14 16">Endonuclease that specifically degrades the RNA of RNA-DNA hybrids.</text>
</comment>
<dbReference type="AlphaFoldDB" id="A0A1F2PA78"/>
<reference evidence="18" key="1">
    <citation type="submission" date="2016-05" db="EMBL/GenBank/DDBJ databases">
        <title>Microbial consortia oxidize butane by reversing methanogenesis.</title>
        <authorList>
            <person name="Laso-Perez R."/>
            <person name="Richter M."/>
            <person name="Wegener G."/>
            <person name="Musat F."/>
        </authorList>
    </citation>
    <scope>NUCLEOTIDE SEQUENCE [LARGE SCALE GENOMIC DNA]</scope>
    <source>
        <strain evidence="18">BOX2</strain>
    </source>
</reference>
<dbReference type="CDD" id="cd07180">
    <property type="entry name" value="RNase_HII_archaea_like"/>
    <property type="match status" value="1"/>
</dbReference>
<evidence type="ECO:0000256" key="10">
    <source>
        <dbReference type="ARBA" id="ARBA00022723"/>
    </source>
</evidence>
<keyword evidence="8 14" id="KW-0963">Cytoplasm</keyword>
<name>A0A1F2PA78_9EURY</name>
<keyword evidence="9 14" id="KW-0540">Nuclease</keyword>
<dbReference type="InterPro" id="IPR001352">
    <property type="entry name" value="RNase_HII/HIII"/>
</dbReference>
<comment type="catalytic activity">
    <reaction evidence="1 14 15 16">
        <text>Endonucleolytic cleavage to 5'-phosphomonoester.</text>
        <dbReference type="EC" id="3.1.26.4"/>
    </reaction>
</comment>
<feature type="binding site" evidence="14 15">
    <location>
        <position position="105"/>
    </location>
    <ligand>
        <name>a divalent metal cation</name>
        <dbReference type="ChEBI" id="CHEBI:60240"/>
    </ligand>
</feature>
<evidence type="ECO:0000256" key="4">
    <source>
        <dbReference type="ARBA" id="ARBA00004496"/>
    </source>
</evidence>
<comment type="cofactor">
    <cofactor evidence="2">
        <name>Mg(2+)</name>
        <dbReference type="ChEBI" id="CHEBI:18420"/>
    </cofactor>
</comment>
<evidence type="ECO:0000256" key="15">
    <source>
        <dbReference type="PROSITE-ProRule" id="PRU01319"/>
    </source>
</evidence>
<dbReference type="GO" id="GO:0003723">
    <property type="term" value="F:RNA binding"/>
    <property type="evidence" value="ECO:0007669"/>
    <property type="project" value="UniProtKB-UniRule"/>
</dbReference>
<evidence type="ECO:0000256" key="3">
    <source>
        <dbReference type="ARBA" id="ARBA00004065"/>
    </source>
</evidence>
<dbReference type="SUPFAM" id="SSF53098">
    <property type="entry name" value="Ribonuclease H-like"/>
    <property type="match status" value="1"/>
</dbReference>
<keyword evidence="19" id="KW-1185">Reference proteome</keyword>
<dbReference type="InterPro" id="IPR024567">
    <property type="entry name" value="RNase_HII/HIII_dom"/>
</dbReference>
<organism evidence="18 19">
    <name type="scientific">Candidatus Syntropharchaeum caldarium</name>
    <dbReference type="NCBI Taxonomy" id="1838285"/>
    <lineage>
        <taxon>Archaea</taxon>
        <taxon>Methanobacteriati</taxon>
        <taxon>Methanobacteriota</taxon>
        <taxon>Stenosarchaea group</taxon>
        <taxon>Methanomicrobia</taxon>
        <taxon>Methanosarcinales</taxon>
        <taxon>ANME-2 cluster</taxon>
        <taxon>Candidatus Syntropharchaeum</taxon>
    </lineage>
</organism>
<dbReference type="InterPro" id="IPR020787">
    <property type="entry name" value="RNase_HII_arc"/>
</dbReference>
<evidence type="ECO:0000256" key="2">
    <source>
        <dbReference type="ARBA" id="ARBA00001946"/>
    </source>
</evidence>
<dbReference type="STRING" id="1838285.SCAL_000595"/>
<sequence length="212" mass="23382">MVVVAGVDEAGKGPVVGPMCVACVALEKADLHNLETLGIKDSKKISKKKREALAVEIKEITSWHVLEVGAQMIDELRKVMTMNEIVLKAHAQVINRIMPDEVYVDAADVNAQRFGLNLKKLLASPAKITSEHNADVKYLIVSAASIVAKVTRDNLMMKLEEELGCTIGSGYPADPESRAFVAEALKRQDESMLRVIRHSWKTVDKIRDSIHL</sequence>
<dbReference type="EMBL" id="LYOS01000002">
    <property type="protein sequence ID" value="OFV67955.1"/>
    <property type="molecule type" value="Genomic_DNA"/>
</dbReference>
<dbReference type="InterPro" id="IPR012337">
    <property type="entry name" value="RNaseH-like_sf"/>
</dbReference>
<feature type="binding site" evidence="14 15">
    <location>
        <position position="9"/>
    </location>
    <ligand>
        <name>a divalent metal cation</name>
        <dbReference type="ChEBI" id="CHEBI:60240"/>
    </ligand>
</feature>
<evidence type="ECO:0000256" key="11">
    <source>
        <dbReference type="ARBA" id="ARBA00022759"/>
    </source>
</evidence>
<proteinExistence type="inferred from homology"/>
<dbReference type="GO" id="GO:0030145">
    <property type="term" value="F:manganese ion binding"/>
    <property type="evidence" value="ECO:0007669"/>
    <property type="project" value="UniProtKB-UniRule"/>
</dbReference>
<dbReference type="GO" id="GO:0032299">
    <property type="term" value="C:ribonuclease H2 complex"/>
    <property type="evidence" value="ECO:0007669"/>
    <property type="project" value="TreeGrafter"/>
</dbReference>
<dbReference type="PANTHER" id="PTHR10954">
    <property type="entry name" value="RIBONUCLEASE H2 SUBUNIT A"/>
    <property type="match status" value="1"/>
</dbReference>
<keyword evidence="11 14" id="KW-0255">Endonuclease</keyword>
<keyword evidence="13 14" id="KW-0464">Manganese</keyword>
<dbReference type="GO" id="GO:0043137">
    <property type="term" value="P:DNA replication, removal of RNA primer"/>
    <property type="evidence" value="ECO:0007669"/>
    <property type="project" value="TreeGrafter"/>
</dbReference>
<dbReference type="Proteomes" id="UP000186940">
    <property type="component" value="Unassembled WGS sequence"/>
</dbReference>
<evidence type="ECO:0000256" key="8">
    <source>
        <dbReference type="ARBA" id="ARBA00022490"/>
    </source>
</evidence>
<dbReference type="NCBIfam" id="TIGR00729">
    <property type="entry name" value="ribonuclease HII"/>
    <property type="match status" value="1"/>
</dbReference>
<protein>
    <recommendedName>
        <fullName evidence="7 14">Ribonuclease HII</fullName>
        <shortName evidence="14">RNase HII</shortName>
        <ecNumber evidence="6 14">3.1.26.4</ecNumber>
    </recommendedName>
</protein>
<comment type="similarity">
    <text evidence="5 14 16">Belongs to the RNase HII family.</text>
</comment>
<dbReference type="GO" id="GO:0004523">
    <property type="term" value="F:RNA-DNA hybrid ribonuclease activity"/>
    <property type="evidence" value="ECO:0007669"/>
    <property type="project" value="UniProtKB-UniRule"/>
</dbReference>
<dbReference type="Pfam" id="PF01351">
    <property type="entry name" value="RNase_HII"/>
    <property type="match status" value="1"/>
</dbReference>
<evidence type="ECO:0000256" key="5">
    <source>
        <dbReference type="ARBA" id="ARBA00007383"/>
    </source>
</evidence>
<dbReference type="InterPro" id="IPR036397">
    <property type="entry name" value="RNaseH_sf"/>
</dbReference>